<dbReference type="Pfam" id="PF07833">
    <property type="entry name" value="Cu_amine_oxidN1"/>
    <property type="match status" value="1"/>
</dbReference>
<dbReference type="InterPro" id="IPR018391">
    <property type="entry name" value="PQQ_b-propeller_rpt"/>
</dbReference>
<protein>
    <submittedName>
        <fullName evidence="4">Uncharacterized protein</fullName>
    </submittedName>
</protein>
<dbReference type="Gene3D" id="2.130.10.10">
    <property type="entry name" value="YVTN repeat-like/Quinoprotein amine dehydrogenase"/>
    <property type="match status" value="1"/>
</dbReference>
<reference evidence="4 5" key="1">
    <citation type="submission" date="2016-11" db="EMBL/GenBank/DDBJ databases">
        <title>Paenibacillus species isolates.</title>
        <authorList>
            <person name="Beno S.M."/>
        </authorList>
    </citation>
    <scope>NUCLEOTIDE SEQUENCE [LARGE SCALE GENOMIC DNA]</scope>
    <source>
        <strain evidence="4 5">FSL R5-0378</strain>
    </source>
</reference>
<dbReference type="PANTHER" id="PTHR34512">
    <property type="entry name" value="CELL SURFACE PROTEIN"/>
    <property type="match status" value="1"/>
</dbReference>
<dbReference type="STRING" id="297318.BK138_26850"/>
<dbReference type="InterPro" id="IPR012854">
    <property type="entry name" value="Cu_amine_oxidase-like_N"/>
</dbReference>
<name>A0A1R1EFM5_9BACL</name>
<dbReference type="EMBL" id="MRTP01000010">
    <property type="protein sequence ID" value="OMF50616.1"/>
    <property type="molecule type" value="Genomic_DNA"/>
</dbReference>
<proteinExistence type="predicted"/>
<dbReference type="AlphaFoldDB" id="A0A1R1EFM5"/>
<gene>
    <name evidence="4" type="ORF">BK138_26850</name>
</gene>
<dbReference type="Proteomes" id="UP000187172">
    <property type="component" value="Unassembled WGS sequence"/>
</dbReference>
<feature type="domain" description="Copper amine oxidase-like N-terminal" evidence="2">
    <location>
        <begin position="472"/>
        <end position="566"/>
    </location>
</feature>
<evidence type="ECO:0000313" key="5">
    <source>
        <dbReference type="Proteomes" id="UP000187172"/>
    </source>
</evidence>
<organism evidence="4 5">
    <name type="scientific">Paenibacillus rhizosphaerae</name>
    <dbReference type="NCBI Taxonomy" id="297318"/>
    <lineage>
        <taxon>Bacteria</taxon>
        <taxon>Bacillati</taxon>
        <taxon>Bacillota</taxon>
        <taxon>Bacilli</taxon>
        <taxon>Bacillales</taxon>
        <taxon>Paenibacillaceae</taxon>
        <taxon>Paenibacillus</taxon>
    </lineage>
</organism>
<dbReference type="InterPro" id="IPR036582">
    <property type="entry name" value="Mao_N_sf"/>
</dbReference>
<evidence type="ECO:0000313" key="4">
    <source>
        <dbReference type="EMBL" id="OMF50616.1"/>
    </source>
</evidence>
<feature type="domain" description="Pyrrolo-quinoline quinone repeat" evidence="3">
    <location>
        <begin position="58"/>
        <end position="140"/>
    </location>
</feature>
<dbReference type="SUPFAM" id="SSF55383">
    <property type="entry name" value="Copper amine oxidase, domain N"/>
    <property type="match status" value="1"/>
</dbReference>
<evidence type="ECO:0000256" key="1">
    <source>
        <dbReference type="SAM" id="SignalP"/>
    </source>
</evidence>
<feature type="domain" description="Pyrrolo-quinoline quinone repeat" evidence="3">
    <location>
        <begin position="151"/>
        <end position="302"/>
    </location>
</feature>
<dbReference type="Pfam" id="PF13360">
    <property type="entry name" value="PQQ_2"/>
    <property type="match status" value="3"/>
</dbReference>
<feature type="domain" description="Pyrrolo-quinoline quinone repeat" evidence="3">
    <location>
        <begin position="379"/>
        <end position="430"/>
    </location>
</feature>
<dbReference type="InterPro" id="IPR011047">
    <property type="entry name" value="Quinoprotein_ADH-like_sf"/>
</dbReference>
<dbReference type="Gene3D" id="2.40.10.480">
    <property type="match status" value="1"/>
</dbReference>
<comment type="caution">
    <text evidence="4">The sequence shown here is derived from an EMBL/GenBank/DDBJ whole genome shotgun (WGS) entry which is preliminary data.</text>
</comment>
<feature type="signal peptide" evidence="1">
    <location>
        <begin position="1"/>
        <end position="23"/>
    </location>
</feature>
<dbReference type="PANTHER" id="PTHR34512:SF30">
    <property type="entry name" value="OUTER MEMBRANE PROTEIN ASSEMBLY FACTOR BAMB"/>
    <property type="match status" value="1"/>
</dbReference>
<feature type="chain" id="PRO_5039223406" evidence="1">
    <location>
        <begin position="24"/>
        <end position="574"/>
    </location>
</feature>
<keyword evidence="1" id="KW-0732">Signal</keyword>
<dbReference type="SUPFAM" id="SSF50998">
    <property type="entry name" value="Quinoprotein alcohol dehydrogenase-like"/>
    <property type="match status" value="1"/>
</dbReference>
<sequence>MMRKWTMAAAGLLLAGTLGSAWTGPSVWAQTSGPNASYSSPGSEFYLTNPIPLAKPKWTAALDAPKDSSASNPSVVIAGQGKVYYIAGGKLIAKEAATGKTLWSFGTGLGHATLTSTDGTKLYVGAKDGSVYRVDKATGKGARIYRAPSGHAPEISVDGGTLYVFAAGSLISVDPATGKEKWRNQDGKSLPQRVGGTLLSGAVESGAITVYTTYAIDPATGKTLWRLPGDHTGLLKSEGNKLYFQDQWLDADYVETAANIDEVDVKTGKITASKKFVALKADDNPVYPPYKVVMNGNDVYAAVAGEGVFRFNYDADPAVVKPELIPDRGEFIAGPYNGKLFFLGEDSRGIHARKIVDRSYVNYNGPDNPASRVDMIQSGLYVGQSDGTVYALNVSTGKALFRAQTKARSYGAFQVEGGMLLVQAESQLYAYPLPSELAKPAAGGSAAGAFAKSDAKVTLDGKALPLRVGAGVMSADNRMFIPFRSLTEALGAKVAYDAKTKRTTVTYGTRVFSIADGSPFALTDGKQAALSYSPATLNGSLYVPIKDFGDLLGVQVKWNAGKRTVEVTKAAATK</sequence>
<evidence type="ECO:0000259" key="3">
    <source>
        <dbReference type="Pfam" id="PF13360"/>
    </source>
</evidence>
<dbReference type="InterPro" id="IPR002372">
    <property type="entry name" value="PQQ_rpt_dom"/>
</dbReference>
<dbReference type="InterPro" id="IPR015943">
    <property type="entry name" value="WD40/YVTN_repeat-like_dom_sf"/>
</dbReference>
<dbReference type="RefSeq" id="WP_076173904.1">
    <property type="nucleotide sequence ID" value="NZ_MRTP01000010.1"/>
</dbReference>
<keyword evidence="5" id="KW-1185">Reference proteome</keyword>
<evidence type="ECO:0000259" key="2">
    <source>
        <dbReference type="Pfam" id="PF07833"/>
    </source>
</evidence>
<dbReference type="Gene3D" id="3.30.457.10">
    <property type="entry name" value="Copper amine oxidase-like, N-terminal domain"/>
    <property type="match status" value="1"/>
</dbReference>
<accession>A0A1R1EFM5</accession>
<dbReference type="SMART" id="SM00564">
    <property type="entry name" value="PQQ"/>
    <property type="match status" value="5"/>
</dbReference>